<dbReference type="Pfam" id="PF01547">
    <property type="entry name" value="SBP_bac_1"/>
    <property type="match status" value="1"/>
</dbReference>
<accession>A0ABQ1EPA7</accession>
<gene>
    <name evidence="1" type="ORF">GCM10008018_27330</name>
</gene>
<evidence type="ECO:0000313" key="2">
    <source>
        <dbReference type="Proteomes" id="UP000615455"/>
    </source>
</evidence>
<keyword evidence="2" id="KW-1185">Reference proteome</keyword>
<dbReference type="PANTHER" id="PTHR43649:SF12">
    <property type="entry name" value="DIACETYLCHITOBIOSE BINDING PROTEIN DASA"/>
    <property type="match status" value="1"/>
</dbReference>
<dbReference type="RefSeq" id="WP_189012402.1">
    <property type="nucleotide sequence ID" value="NZ_BMHE01000011.1"/>
</dbReference>
<dbReference type="PROSITE" id="PS51257">
    <property type="entry name" value="PROKAR_LIPOPROTEIN"/>
    <property type="match status" value="1"/>
</dbReference>
<sequence length="513" mass="55678">MIAAKLKMWGTLTVGTALLLSGCSGSTGNGEKANETPSAAEGSGKEVVLTLWGGDDFLKGEESPGQRMVKQYNEKNKGKIRVEAKYMPWAEYHTAIQAAATSNELPDVFVTPQNVDIRTVVANGWALPYDGLVSDNWKKQFAEGSFAEGVNVIDGKTYAWPVTGPTLSTILYYNKDVLKNAGLDPEKPPKTWDELRSMSKTVTDKGKGDVYGLVFAGGESATASGINKIVDGLAAGISKDEIGDGASRFNYKTGTYAFDSRAAIDSYNFLNQLKIDGSILPSSYTMKLAESTVLFGQAKAAFFIEGRARMWIIKRDTPDAHFGLAQVPTQDGGKTSSFYTRAGGTGYLISAKTKHAKEVGQFIENGFAAPLFYEKYLNSGVALTPIESINNNKALYPYPEFNQFVQLHKDLLHERPNYAVRNPQTAQVIVELGALSQPKIKPSYGEILQAALAGAQKDLPGALKAYNEKANKGLDDAINKVKGAGVNVSRNDFVFQNWDPAKDYTTADYSQLK</sequence>
<reference evidence="2" key="1">
    <citation type="journal article" date="2019" name="Int. J. Syst. Evol. Microbiol.">
        <title>The Global Catalogue of Microorganisms (GCM) 10K type strain sequencing project: providing services to taxonomists for standard genome sequencing and annotation.</title>
        <authorList>
            <consortium name="The Broad Institute Genomics Platform"/>
            <consortium name="The Broad Institute Genome Sequencing Center for Infectious Disease"/>
            <person name="Wu L."/>
            <person name="Ma J."/>
        </authorList>
    </citation>
    <scope>NUCLEOTIDE SEQUENCE [LARGE SCALE GENOMIC DNA]</scope>
    <source>
        <strain evidence="2">CGMCC 1.15043</strain>
    </source>
</reference>
<comment type="caution">
    <text evidence="1">The sequence shown here is derived from an EMBL/GenBank/DDBJ whole genome shotgun (WGS) entry which is preliminary data.</text>
</comment>
<proteinExistence type="predicted"/>
<dbReference type="InterPro" id="IPR006059">
    <property type="entry name" value="SBP"/>
</dbReference>
<dbReference type="Proteomes" id="UP000615455">
    <property type="component" value="Unassembled WGS sequence"/>
</dbReference>
<evidence type="ECO:0000313" key="1">
    <source>
        <dbReference type="EMBL" id="GFZ80252.1"/>
    </source>
</evidence>
<dbReference type="InterPro" id="IPR050490">
    <property type="entry name" value="Bact_solute-bd_prot1"/>
</dbReference>
<dbReference type="Gene3D" id="3.40.190.10">
    <property type="entry name" value="Periplasmic binding protein-like II"/>
    <property type="match status" value="1"/>
</dbReference>
<dbReference type="PANTHER" id="PTHR43649">
    <property type="entry name" value="ARABINOSE-BINDING PROTEIN-RELATED"/>
    <property type="match status" value="1"/>
</dbReference>
<name>A0ABQ1EPA7_9BACL</name>
<dbReference type="EMBL" id="BMHE01000011">
    <property type="protein sequence ID" value="GFZ80252.1"/>
    <property type="molecule type" value="Genomic_DNA"/>
</dbReference>
<organism evidence="1 2">
    <name type="scientific">Paenibacillus marchantiophytorum</name>
    <dbReference type="NCBI Taxonomy" id="1619310"/>
    <lineage>
        <taxon>Bacteria</taxon>
        <taxon>Bacillati</taxon>
        <taxon>Bacillota</taxon>
        <taxon>Bacilli</taxon>
        <taxon>Bacillales</taxon>
        <taxon>Paenibacillaceae</taxon>
        <taxon>Paenibacillus</taxon>
    </lineage>
</organism>
<protein>
    <submittedName>
        <fullName evidence="1">ABC transporter substrate-binding protein</fullName>
    </submittedName>
</protein>
<dbReference type="SUPFAM" id="SSF53850">
    <property type="entry name" value="Periplasmic binding protein-like II"/>
    <property type="match status" value="1"/>
</dbReference>